<protein>
    <submittedName>
        <fullName evidence="1">Uncharacterized protein</fullName>
    </submittedName>
</protein>
<name>A0A2I0WAV2_9ASPA</name>
<dbReference type="AlphaFoldDB" id="A0A2I0WAV2"/>
<reference evidence="1 2" key="2">
    <citation type="journal article" date="2017" name="Nature">
        <title>The Apostasia genome and the evolution of orchids.</title>
        <authorList>
            <person name="Zhang G.Q."/>
            <person name="Liu K.W."/>
            <person name="Li Z."/>
            <person name="Lohaus R."/>
            <person name="Hsiao Y.Y."/>
            <person name="Niu S.C."/>
            <person name="Wang J.Y."/>
            <person name="Lin Y.C."/>
            <person name="Xu Q."/>
            <person name="Chen L.J."/>
            <person name="Yoshida K."/>
            <person name="Fujiwara S."/>
            <person name="Wang Z.W."/>
            <person name="Zhang Y.Q."/>
            <person name="Mitsuda N."/>
            <person name="Wang M."/>
            <person name="Liu G.H."/>
            <person name="Pecoraro L."/>
            <person name="Huang H.X."/>
            <person name="Xiao X.J."/>
            <person name="Lin M."/>
            <person name="Wu X.Y."/>
            <person name="Wu W.L."/>
            <person name="Chen Y.Y."/>
            <person name="Chang S.B."/>
            <person name="Sakamoto S."/>
            <person name="Ohme-Takagi M."/>
            <person name="Yagi M."/>
            <person name="Zeng S.J."/>
            <person name="Shen C.Y."/>
            <person name="Yeh C.M."/>
            <person name="Luo Y.B."/>
            <person name="Tsai W.C."/>
            <person name="Van de Peer Y."/>
            <person name="Liu Z.J."/>
        </authorList>
    </citation>
    <scope>NUCLEOTIDE SEQUENCE [LARGE SCALE GENOMIC DNA]</scope>
    <source>
        <tissue evidence="1">The whole plant</tissue>
    </source>
</reference>
<dbReference type="EMBL" id="KZ502806">
    <property type="protein sequence ID" value="PKU72781.1"/>
    <property type="molecule type" value="Genomic_DNA"/>
</dbReference>
<proteinExistence type="predicted"/>
<gene>
    <name evidence="1" type="ORF">MA16_Dca026564</name>
</gene>
<evidence type="ECO:0000313" key="1">
    <source>
        <dbReference type="EMBL" id="PKU72781.1"/>
    </source>
</evidence>
<sequence>MMDTSEVWTHNGCAACTLNIKDRDTGRSISDRVLLSFLLKNISTVLEAHHLPDKLWGLRLCHAAYRIHTERRLHQLM</sequence>
<keyword evidence="2" id="KW-1185">Reference proteome</keyword>
<organism evidence="1 2">
    <name type="scientific">Dendrobium catenatum</name>
    <dbReference type="NCBI Taxonomy" id="906689"/>
    <lineage>
        <taxon>Eukaryota</taxon>
        <taxon>Viridiplantae</taxon>
        <taxon>Streptophyta</taxon>
        <taxon>Embryophyta</taxon>
        <taxon>Tracheophyta</taxon>
        <taxon>Spermatophyta</taxon>
        <taxon>Magnoliopsida</taxon>
        <taxon>Liliopsida</taxon>
        <taxon>Asparagales</taxon>
        <taxon>Orchidaceae</taxon>
        <taxon>Epidendroideae</taxon>
        <taxon>Malaxideae</taxon>
        <taxon>Dendrobiinae</taxon>
        <taxon>Dendrobium</taxon>
    </lineage>
</organism>
<accession>A0A2I0WAV2</accession>
<evidence type="ECO:0000313" key="2">
    <source>
        <dbReference type="Proteomes" id="UP000233837"/>
    </source>
</evidence>
<dbReference type="Proteomes" id="UP000233837">
    <property type="component" value="Unassembled WGS sequence"/>
</dbReference>
<reference evidence="1 2" key="1">
    <citation type="journal article" date="2016" name="Sci. Rep.">
        <title>The Dendrobium catenatum Lindl. genome sequence provides insights into polysaccharide synthase, floral development and adaptive evolution.</title>
        <authorList>
            <person name="Zhang G.Q."/>
            <person name="Xu Q."/>
            <person name="Bian C."/>
            <person name="Tsai W.C."/>
            <person name="Yeh C.M."/>
            <person name="Liu K.W."/>
            <person name="Yoshida K."/>
            <person name="Zhang L.S."/>
            <person name="Chang S.B."/>
            <person name="Chen F."/>
            <person name="Shi Y."/>
            <person name="Su Y.Y."/>
            <person name="Zhang Y.Q."/>
            <person name="Chen L.J."/>
            <person name="Yin Y."/>
            <person name="Lin M."/>
            <person name="Huang H."/>
            <person name="Deng H."/>
            <person name="Wang Z.W."/>
            <person name="Zhu S.L."/>
            <person name="Zhao X."/>
            <person name="Deng C."/>
            <person name="Niu S.C."/>
            <person name="Huang J."/>
            <person name="Wang M."/>
            <person name="Liu G.H."/>
            <person name="Yang H.J."/>
            <person name="Xiao X.J."/>
            <person name="Hsiao Y.Y."/>
            <person name="Wu W.L."/>
            <person name="Chen Y.Y."/>
            <person name="Mitsuda N."/>
            <person name="Ohme-Takagi M."/>
            <person name="Luo Y.B."/>
            <person name="Van de Peer Y."/>
            <person name="Liu Z.J."/>
        </authorList>
    </citation>
    <scope>NUCLEOTIDE SEQUENCE [LARGE SCALE GENOMIC DNA]</scope>
    <source>
        <tissue evidence="1">The whole plant</tissue>
    </source>
</reference>